<protein>
    <recommendedName>
        <fullName evidence="10">60S ribosomal protein L7</fullName>
    </recommendedName>
</protein>
<proteinExistence type="inferred from homology"/>
<dbReference type="GO" id="GO:0003735">
    <property type="term" value="F:structural constituent of ribosome"/>
    <property type="evidence" value="ECO:0007669"/>
    <property type="project" value="TreeGrafter"/>
</dbReference>
<dbReference type="SUPFAM" id="SSF55129">
    <property type="entry name" value="Ribosomal protein L30p/L7e"/>
    <property type="match status" value="1"/>
</dbReference>
<keyword evidence="3" id="KW-0687">Ribonucleoprotein</keyword>
<evidence type="ECO:0000256" key="2">
    <source>
        <dbReference type="ARBA" id="ARBA00022980"/>
    </source>
</evidence>
<feature type="coiled-coil region" evidence="4">
    <location>
        <begin position="44"/>
        <end position="71"/>
    </location>
</feature>
<evidence type="ECO:0000313" key="8">
    <source>
        <dbReference type="EMBL" id="KAK4536722.1"/>
    </source>
</evidence>
<organism evidence="8 9">
    <name type="scientific">Cyanidium caldarium</name>
    <name type="common">Red alga</name>
    <dbReference type="NCBI Taxonomy" id="2771"/>
    <lineage>
        <taxon>Eukaryota</taxon>
        <taxon>Rhodophyta</taxon>
        <taxon>Bangiophyceae</taxon>
        <taxon>Cyanidiales</taxon>
        <taxon>Cyanidiaceae</taxon>
        <taxon>Cyanidium</taxon>
    </lineage>
</organism>
<dbReference type="PROSITE" id="PS00634">
    <property type="entry name" value="RIBOSOMAL_L30"/>
    <property type="match status" value="1"/>
</dbReference>
<dbReference type="NCBIfam" id="TIGR01310">
    <property type="entry name" value="uL30_euk"/>
    <property type="match status" value="1"/>
</dbReference>
<dbReference type="GO" id="GO:0022625">
    <property type="term" value="C:cytosolic large ribosomal subunit"/>
    <property type="evidence" value="ECO:0007669"/>
    <property type="project" value="TreeGrafter"/>
</dbReference>
<comment type="similarity">
    <text evidence="1">Belongs to the universal ribosomal protein uL30 family.</text>
</comment>
<reference evidence="8 9" key="1">
    <citation type="submission" date="2022-07" db="EMBL/GenBank/DDBJ databases">
        <title>Genome-wide signatures of adaptation to extreme environments.</title>
        <authorList>
            <person name="Cho C.H."/>
            <person name="Yoon H.S."/>
        </authorList>
    </citation>
    <scope>NUCLEOTIDE SEQUENCE [LARGE SCALE GENOMIC DNA]</scope>
    <source>
        <strain evidence="8 9">DBV 063 E5</strain>
    </source>
</reference>
<dbReference type="Gene3D" id="3.30.1390.20">
    <property type="entry name" value="Ribosomal protein L30, ferredoxin-like fold domain"/>
    <property type="match status" value="1"/>
</dbReference>
<dbReference type="InterPro" id="IPR018038">
    <property type="entry name" value="Ribosomal_uL30_CS"/>
</dbReference>
<dbReference type="InterPro" id="IPR035808">
    <property type="entry name" value="Ribosomal_uL30_euk_arc"/>
</dbReference>
<evidence type="ECO:0008006" key="10">
    <source>
        <dbReference type="Google" id="ProtNLM"/>
    </source>
</evidence>
<dbReference type="GO" id="GO:0000463">
    <property type="term" value="P:maturation of LSU-rRNA from tricistronic rRNA transcript (SSU-rRNA, 5.8S rRNA, LSU-rRNA)"/>
    <property type="evidence" value="ECO:0007669"/>
    <property type="project" value="TreeGrafter"/>
</dbReference>
<dbReference type="InterPro" id="IPR036919">
    <property type="entry name" value="Ribo_uL30_ferredoxin-like_sf"/>
</dbReference>
<sequence length="251" mass="28837">MATNPETEPRVPESILKKRATRERISAQRTAAARKAKATRRVRRKEITKRAEQYALEYRDAERAAVEARRAARREGKFYVPEGAKVAFVIRIRGIRGVAPKPRKILQLLRLRQLHNGVFLKINYATLRMLQAVEPYVAYGYPNLKSVRELLYKRGCLKMGRLGAWSRMPITDNDMIEKALGKHGIVCTEDMVHELFTCGPHFKQVNKALWPFKLSAPKGGFSRVGKLRHFVEGGEHGNREHLINQLIRKMN</sequence>
<dbReference type="InterPro" id="IPR039699">
    <property type="entry name" value="Ribosomal_uL30"/>
</dbReference>
<evidence type="ECO:0000259" key="7">
    <source>
        <dbReference type="Pfam" id="PF08079"/>
    </source>
</evidence>
<dbReference type="PANTHER" id="PTHR11524:SF16">
    <property type="entry name" value="LARGE RIBOSOMAL SUBUNIT PROTEIN UL30"/>
    <property type="match status" value="1"/>
</dbReference>
<evidence type="ECO:0000256" key="3">
    <source>
        <dbReference type="ARBA" id="ARBA00023274"/>
    </source>
</evidence>
<dbReference type="InterPro" id="IPR005998">
    <property type="entry name" value="Ribosomal_uL30_euk"/>
</dbReference>
<dbReference type="Pfam" id="PF08079">
    <property type="entry name" value="Ribosomal_L30_N"/>
    <property type="match status" value="1"/>
</dbReference>
<evidence type="ECO:0000259" key="6">
    <source>
        <dbReference type="Pfam" id="PF00327"/>
    </source>
</evidence>
<dbReference type="EMBL" id="JANCYW010000009">
    <property type="protein sequence ID" value="KAK4536722.1"/>
    <property type="molecule type" value="Genomic_DNA"/>
</dbReference>
<feature type="region of interest" description="Disordered" evidence="5">
    <location>
        <begin position="1"/>
        <end position="39"/>
    </location>
</feature>
<dbReference type="PANTHER" id="PTHR11524">
    <property type="entry name" value="60S RIBOSOMAL PROTEIN L7"/>
    <property type="match status" value="1"/>
</dbReference>
<keyword evidence="4" id="KW-0175">Coiled coil</keyword>
<comment type="caution">
    <text evidence="8">The sequence shown here is derived from an EMBL/GenBank/DDBJ whole genome shotgun (WGS) entry which is preliminary data.</text>
</comment>
<dbReference type="FunFam" id="3.30.1390.20:FF:000003">
    <property type="entry name" value="60S ribosomal protein L7"/>
    <property type="match status" value="1"/>
</dbReference>
<accession>A0AAV9IWS9</accession>
<feature type="domain" description="Large ribosomal subunit protein uL30 N-terminal eukaryotes" evidence="7">
    <location>
        <begin position="11"/>
        <end position="82"/>
    </location>
</feature>
<dbReference type="AlphaFoldDB" id="A0AAV9IWS9"/>
<dbReference type="InterPro" id="IPR016082">
    <property type="entry name" value="Ribosomal_uL30_ferredoxin-like"/>
</dbReference>
<name>A0AAV9IWS9_CYACA</name>
<gene>
    <name evidence="8" type="ORF">CDCA_CDCA09G2747</name>
</gene>
<dbReference type="CDD" id="cd01657">
    <property type="entry name" value="Ribosomal_L7_archeal_euk"/>
    <property type="match status" value="1"/>
</dbReference>
<keyword evidence="2" id="KW-0689">Ribosomal protein</keyword>
<dbReference type="Pfam" id="PF00327">
    <property type="entry name" value="Ribosomal_L30"/>
    <property type="match status" value="1"/>
</dbReference>
<evidence type="ECO:0000313" key="9">
    <source>
        <dbReference type="Proteomes" id="UP001301350"/>
    </source>
</evidence>
<evidence type="ECO:0000256" key="5">
    <source>
        <dbReference type="SAM" id="MobiDB-lite"/>
    </source>
</evidence>
<feature type="domain" description="Large ribosomal subunit protein uL30-like ferredoxin-like fold" evidence="6">
    <location>
        <begin position="87"/>
        <end position="137"/>
    </location>
</feature>
<dbReference type="GO" id="GO:0003723">
    <property type="term" value="F:RNA binding"/>
    <property type="evidence" value="ECO:0007669"/>
    <property type="project" value="InterPro"/>
</dbReference>
<evidence type="ECO:0000256" key="4">
    <source>
        <dbReference type="SAM" id="Coils"/>
    </source>
</evidence>
<dbReference type="InterPro" id="IPR012988">
    <property type="entry name" value="Ribosomal_uL30_N_euk"/>
</dbReference>
<keyword evidence="9" id="KW-1185">Reference proteome</keyword>
<evidence type="ECO:0000256" key="1">
    <source>
        <dbReference type="ARBA" id="ARBA00007594"/>
    </source>
</evidence>
<dbReference type="Proteomes" id="UP001301350">
    <property type="component" value="Unassembled WGS sequence"/>
</dbReference>